<dbReference type="EMBL" id="FQWD01000003">
    <property type="protein sequence ID" value="SHG40586.1"/>
    <property type="molecule type" value="Genomic_DNA"/>
</dbReference>
<dbReference type="OrthoDB" id="5739292at2"/>
<accession>A0A1M5JJ28</accession>
<dbReference type="AlphaFoldDB" id="A0A1M5JJ28"/>
<organism evidence="2 3">
    <name type="scientific">Marisediminitalea aggregata</name>
    <dbReference type="NCBI Taxonomy" id="634436"/>
    <lineage>
        <taxon>Bacteria</taxon>
        <taxon>Pseudomonadati</taxon>
        <taxon>Pseudomonadota</taxon>
        <taxon>Gammaproteobacteria</taxon>
        <taxon>Alteromonadales</taxon>
        <taxon>Alteromonadaceae</taxon>
        <taxon>Marisediminitalea</taxon>
    </lineage>
</organism>
<reference evidence="3" key="1">
    <citation type="submission" date="2016-11" db="EMBL/GenBank/DDBJ databases">
        <authorList>
            <person name="Varghese N."/>
            <person name="Submissions S."/>
        </authorList>
    </citation>
    <scope>NUCLEOTIDE SEQUENCE [LARGE SCALE GENOMIC DNA]</scope>
    <source>
        <strain evidence="3">CGMCC 1.8995</strain>
    </source>
</reference>
<dbReference type="STRING" id="634436.SAMN05216361_2123"/>
<dbReference type="RefSeq" id="WP_073322097.1">
    <property type="nucleotide sequence ID" value="NZ_FQWD01000003.1"/>
</dbReference>
<evidence type="ECO:0000256" key="1">
    <source>
        <dbReference type="ARBA" id="ARBA00005367"/>
    </source>
</evidence>
<keyword evidence="3" id="KW-1185">Reference proteome</keyword>
<dbReference type="InterPro" id="IPR008249">
    <property type="entry name" value="UPF0231"/>
</dbReference>
<dbReference type="Pfam" id="PF06062">
    <property type="entry name" value="UPF0231"/>
    <property type="match status" value="1"/>
</dbReference>
<sequence length="116" mass="13083">MDFEFVTDVTGQPLAKCDIESEAFGDWLSHDIGTDRAAITALINTLQQVLDRQRADYQYNGKIYHLIIADDEVEIFHNNNELAHSEFEDEDLDGPVAGCGLVECKHLLENWLAFIG</sequence>
<protein>
    <submittedName>
        <fullName evidence="2">Uncharacterized protein</fullName>
    </submittedName>
</protein>
<evidence type="ECO:0000313" key="3">
    <source>
        <dbReference type="Proteomes" id="UP000184520"/>
    </source>
</evidence>
<dbReference type="Proteomes" id="UP000184520">
    <property type="component" value="Unassembled WGS sequence"/>
</dbReference>
<evidence type="ECO:0000313" key="2">
    <source>
        <dbReference type="EMBL" id="SHG40586.1"/>
    </source>
</evidence>
<comment type="similarity">
    <text evidence="1">Belongs to the UPF0231 family.</text>
</comment>
<proteinExistence type="inferred from homology"/>
<gene>
    <name evidence="2" type="ORF">SAMN05216361_2123</name>
</gene>
<name>A0A1M5JJ28_9ALTE</name>